<proteinExistence type="predicted"/>
<dbReference type="Proteomes" id="UP000271554">
    <property type="component" value="Chromosome"/>
</dbReference>
<dbReference type="KEGG" id="shun:DWB77_05353"/>
<protein>
    <submittedName>
        <fullName evidence="2">Uncharacterized protein</fullName>
    </submittedName>
</protein>
<evidence type="ECO:0000313" key="3">
    <source>
        <dbReference type="Proteomes" id="UP000271554"/>
    </source>
</evidence>
<organism evidence="2 3">
    <name type="scientific">Streptomyces hundungensis</name>
    <dbReference type="NCBI Taxonomy" id="1077946"/>
    <lineage>
        <taxon>Bacteria</taxon>
        <taxon>Bacillati</taxon>
        <taxon>Actinomycetota</taxon>
        <taxon>Actinomycetes</taxon>
        <taxon>Kitasatosporales</taxon>
        <taxon>Streptomycetaceae</taxon>
        <taxon>Streptomyces</taxon>
    </lineage>
</organism>
<feature type="region of interest" description="Disordered" evidence="1">
    <location>
        <begin position="63"/>
        <end position="93"/>
    </location>
</feature>
<keyword evidence="3" id="KW-1185">Reference proteome</keyword>
<evidence type="ECO:0000313" key="2">
    <source>
        <dbReference type="EMBL" id="AYG83157.1"/>
    </source>
</evidence>
<accession>A0A387HQU6</accession>
<gene>
    <name evidence="2" type="ORF">DWB77_05353</name>
</gene>
<dbReference type="AlphaFoldDB" id="A0A387HQU6"/>
<reference evidence="2 3" key="1">
    <citation type="submission" date="2018-10" db="EMBL/GenBank/DDBJ databases">
        <title>Relationship between Morphology and Antimicrobial Activity in Streptomyces.</title>
        <authorList>
            <person name="Kang H.J."/>
            <person name="Kim S.B."/>
        </authorList>
    </citation>
    <scope>NUCLEOTIDE SEQUENCE [LARGE SCALE GENOMIC DNA]</scope>
    <source>
        <strain evidence="2 3">BH38</strain>
    </source>
</reference>
<dbReference type="RefSeq" id="WP_120723759.1">
    <property type="nucleotide sequence ID" value="NZ_CP032698.1"/>
</dbReference>
<name>A0A387HQU6_9ACTN</name>
<dbReference type="EMBL" id="CP032698">
    <property type="protein sequence ID" value="AYG83157.1"/>
    <property type="molecule type" value="Genomic_DNA"/>
</dbReference>
<evidence type="ECO:0000256" key="1">
    <source>
        <dbReference type="SAM" id="MobiDB-lite"/>
    </source>
</evidence>
<sequence>MKQWDYVVVVREGRTGLITRDLDSSAYFPGDDMKRVAFVPSTRPGELPDATFKTRELRHATAEEAAAVKAQGLTRESQSLRIPGTRPSRRRSG</sequence>